<comment type="caution">
    <text evidence="3">Lacks conserved residue(s) required for the propagation of feature annotation.</text>
</comment>
<evidence type="ECO:0000259" key="6">
    <source>
        <dbReference type="Pfam" id="PF05922"/>
    </source>
</evidence>
<evidence type="ECO:0000256" key="3">
    <source>
        <dbReference type="PROSITE-ProRule" id="PRU01240"/>
    </source>
</evidence>
<protein>
    <recommendedName>
        <fullName evidence="9">Inhibitor I9 domain-containing protein</fullName>
    </recommendedName>
</protein>
<dbReference type="Gramene" id="OB02G41500.1">
    <property type="protein sequence ID" value="OB02G41500.1"/>
    <property type="gene ID" value="OB02G41500"/>
</dbReference>
<feature type="domain" description="Peptidase S8/S53" evidence="5">
    <location>
        <begin position="154"/>
        <end position="268"/>
    </location>
</feature>
<comment type="similarity">
    <text evidence="1 3">Belongs to the peptidase S8 family.</text>
</comment>
<dbReference type="PROSITE" id="PS00137">
    <property type="entry name" value="SUBTILASE_HIS"/>
    <property type="match status" value="1"/>
</dbReference>
<evidence type="ECO:0000256" key="1">
    <source>
        <dbReference type="ARBA" id="ARBA00011073"/>
    </source>
</evidence>
<keyword evidence="8" id="KW-1185">Reference proteome</keyword>
<dbReference type="Gene3D" id="3.30.70.80">
    <property type="entry name" value="Peptidase S8 propeptide/proteinase inhibitor I9"/>
    <property type="match status" value="1"/>
</dbReference>
<evidence type="ECO:0000256" key="2">
    <source>
        <dbReference type="ARBA" id="ARBA00022729"/>
    </source>
</evidence>
<dbReference type="Proteomes" id="UP000006038">
    <property type="component" value="Unassembled WGS sequence"/>
</dbReference>
<feature type="chain" id="PRO_5003773877" description="Inhibitor I9 domain-containing protein" evidence="4">
    <location>
        <begin position="22"/>
        <end position="280"/>
    </location>
</feature>
<dbReference type="GO" id="GO:0006508">
    <property type="term" value="P:proteolysis"/>
    <property type="evidence" value="ECO:0007669"/>
    <property type="project" value="InterPro"/>
</dbReference>
<dbReference type="Gene3D" id="3.40.50.200">
    <property type="entry name" value="Peptidase S8/S53 domain"/>
    <property type="match status" value="1"/>
</dbReference>
<evidence type="ECO:0000256" key="4">
    <source>
        <dbReference type="SAM" id="SignalP"/>
    </source>
</evidence>
<dbReference type="InterPro" id="IPR037045">
    <property type="entry name" value="S8pro/Inhibitor_I9_sf"/>
</dbReference>
<sequence>MGKQPVIIVLLSCCLLAVAAAAAAAAAAPSSAAGHDEEADEGMSTYIVHVMPAHAPLRGARVRLARTHYSSFVRELLPPHIARPAPRLLYSYAHAMTGFAARLTAQQAAHLAAQPSIAAVVRGTVYKLHTTLSSTFLHLSPSSGLQAESNGATDAVIAVLDTGIYPKDRASFAPLPSLPPTPPPTFRGGCVSGPNFDARVYCNNKLVGAKMFYRGYEFAKGPMNETVESKSPLDTDGHGTHCASIAAGSPVPDANLLGFATGVAKGTAPAARIAVRMLHR</sequence>
<dbReference type="PROSITE" id="PS51892">
    <property type="entry name" value="SUBTILASE"/>
    <property type="match status" value="1"/>
</dbReference>
<reference evidence="7" key="1">
    <citation type="submission" date="2013-04" db="UniProtKB">
        <authorList>
            <consortium name="EnsemblPlants"/>
        </authorList>
    </citation>
    <scope>IDENTIFICATION</scope>
</reference>
<dbReference type="GO" id="GO:0004252">
    <property type="term" value="F:serine-type endopeptidase activity"/>
    <property type="evidence" value="ECO:0007669"/>
    <property type="project" value="InterPro"/>
</dbReference>
<evidence type="ECO:0000313" key="7">
    <source>
        <dbReference type="EnsemblPlants" id="OB02G41500.1"/>
    </source>
</evidence>
<dbReference type="InterPro" id="IPR022398">
    <property type="entry name" value="Peptidase_S8_His-AS"/>
</dbReference>
<feature type="domain" description="Inhibitor I9" evidence="6">
    <location>
        <begin position="45"/>
        <end position="129"/>
    </location>
</feature>
<evidence type="ECO:0000259" key="5">
    <source>
        <dbReference type="Pfam" id="PF00082"/>
    </source>
</evidence>
<dbReference type="EnsemblPlants" id="OB02G41500.1">
    <property type="protein sequence ID" value="OB02G41500.1"/>
    <property type="gene ID" value="OB02G41500"/>
</dbReference>
<dbReference type="HOGENOM" id="CLU_000625_6_0_1"/>
<dbReference type="SUPFAM" id="SSF52743">
    <property type="entry name" value="Subtilisin-like"/>
    <property type="match status" value="1"/>
</dbReference>
<dbReference type="InterPro" id="IPR036852">
    <property type="entry name" value="Peptidase_S8/S53_dom_sf"/>
</dbReference>
<name>J3LHN3_ORYBR</name>
<accession>J3LHN3</accession>
<dbReference type="Pfam" id="PF05922">
    <property type="entry name" value="Inhibitor_I9"/>
    <property type="match status" value="1"/>
</dbReference>
<dbReference type="OMA" id="RLARTHY"/>
<dbReference type="Pfam" id="PF00082">
    <property type="entry name" value="Peptidase_S8"/>
    <property type="match status" value="1"/>
</dbReference>
<evidence type="ECO:0000313" key="8">
    <source>
        <dbReference type="Proteomes" id="UP000006038"/>
    </source>
</evidence>
<dbReference type="InterPro" id="IPR010259">
    <property type="entry name" value="S8pro/Inhibitor_I9"/>
</dbReference>
<dbReference type="InterPro" id="IPR045051">
    <property type="entry name" value="SBT"/>
</dbReference>
<dbReference type="AlphaFoldDB" id="J3LHN3"/>
<dbReference type="STRING" id="4533.J3LHN3"/>
<dbReference type="eggNOG" id="ENOG502QZDA">
    <property type="taxonomic scope" value="Eukaryota"/>
</dbReference>
<organism evidence="7">
    <name type="scientific">Oryza brachyantha</name>
    <name type="common">malo sina</name>
    <dbReference type="NCBI Taxonomy" id="4533"/>
    <lineage>
        <taxon>Eukaryota</taxon>
        <taxon>Viridiplantae</taxon>
        <taxon>Streptophyta</taxon>
        <taxon>Embryophyta</taxon>
        <taxon>Tracheophyta</taxon>
        <taxon>Spermatophyta</taxon>
        <taxon>Magnoliopsida</taxon>
        <taxon>Liliopsida</taxon>
        <taxon>Poales</taxon>
        <taxon>Poaceae</taxon>
        <taxon>BOP clade</taxon>
        <taxon>Oryzoideae</taxon>
        <taxon>Oryzeae</taxon>
        <taxon>Oryzinae</taxon>
        <taxon>Oryza</taxon>
    </lineage>
</organism>
<keyword evidence="2 4" id="KW-0732">Signal</keyword>
<proteinExistence type="inferred from homology"/>
<feature type="signal peptide" evidence="4">
    <location>
        <begin position="1"/>
        <end position="21"/>
    </location>
</feature>
<dbReference type="PANTHER" id="PTHR10795">
    <property type="entry name" value="PROPROTEIN CONVERTASE SUBTILISIN/KEXIN"/>
    <property type="match status" value="1"/>
</dbReference>
<dbReference type="InterPro" id="IPR000209">
    <property type="entry name" value="Peptidase_S8/S53_dom"/>
</dbReference>
<evidence type="ECO:0008006" key="9">
    <source>
        <dbReference type="Google" id="ProtNLM"/>
    </source>
</evidence>